<evidence type="ECO:0000256" key="8">
    <source>
        <dbReference type="ARBA" id="ARBA00022833"/>
    </source>
</evidence>
<dbReference type="SUPFAM" id="SSF51338">
    <property type="entry name" value="Composite domain of metallo-dependent hydrolases"/>
    <property type="match status" value="1"/>
</dbReference>
<dbReference type="SUPFAM" id="SSF51556">
    <property type="entry name" value="Metallo-dependent hydrolases"/>
    <property type="match status" value="1"/>
</dbReference>
<evidence type="ECO:0000256" key="1">
    <source>
        <dbReference type="ARBA" id="ARBA00001947"/>
    </source>
</evidence>
<evidence type="ECO:0000256" key="7">
    <source>
        <dbReference type="ARBA" id="ARBA00022801"/>
    </source>
</evidence>
<comment type="similarity">
    <text evidence="3">Belongs to the metallo-dependent hydrolases superfamily. Allantoinase family.</text>
</comment>
<keyword evidence="8" id="KW-0862">Zinc</keyword>
<comment type="pathway">
    <text evidence="2">Nitrogen metabolism; (S)-allantoin degradation; allantoate from (S)-allantoin: step 1/1.</text>
</comment>
<dbReference type="EMBL" id="CP114058">
    <property type="protein sequence ID" value="WAT01353.1"/>
    <property type="molecule type" value="Genomic_DNA"/>
</dbReference>
<dbReference type="RefSeq" id="WP_045049320.1">
    <property type="nucleotide sequence ID" value="NZ_CP114058.1"/>
</dbReference>
<gene>
    <name evidence="10" type="primary">allB</name>
    <name evidence="10" type="ORF">O1V66_00555</name>
</gene>
<dbReference type="GO" id="GO:0004038">
    <property type="term" value="F:allantoinase activity"/>
    <property type="evidence" value="ECO:0007669"/>
    <property type="project" value="UniProtKB-EC"/>
</dbReference>
<feature type="domain" description="Amidohydrolase-related" evidence="9">
    <location>
        <begin position="51"/>
        <end position="437"/>
    </location>
</feature>
<evidence type="ECO:0000256" key="5">
    <source>
        <dbReference type="ARBA" id="ARBA00012863"/>
    </source>
</evidence>
<dbReference type="Gene3D" id="2.30.40.10">
    <property type="entry name" value="Urease, subunit C, domain 1"/>
    <property type="match status" value="1"/>
</dbReference>
<evidence type="ECO:0000256" key="2">
    <source>
        <dbReference type="ARBA" id="ARBA00004968"/>
    </source>
</evidence>
<comment type="cofactor">
    <cofactor evidence="1">
        <name>Zn(2+)</name>
        <dbReference type="ChEBI" id="CHEBI:29105"/>
    </cofactor>
</comment>
<evidence type="ECO:0000256" key="4">
    <source>
        <dbReference type="ARBA" id="ARBA00011881"/>
    </source>
</evidence>
<comment type="subunit">
    <text evidence="4">Homotetramer.</text>
</comment>
<evidence type="ECO:0000313" key="11">
    <source>
        <dbReference type="Proteomes" id="UP001164712"/>
    </source>
</evidence>
<evidence type="ECO:0000256" key="6">
    <source>
        <dbReference type="ARBA" id="ARBA00022723"/>
    </source>
</evidence>
<organism evidence="10 11">
    <name type="scientific">Rouxiella chamberiensis</name>
    <dbReference type="NCBI Taxonomy" id="1513468"/>
    <lineage>
        <taxon>Bacteria</taxon>
        <taxon>Pseudomonadati</taxon>
        <taxon>Pseudomonadota</taxon>
        <taxon>Gammaproteobacteria</taxon>
        <taxon>Enterobacterales</taxon>
        <taxon>Yersiniaceae</taxon>
        <taxon>Rouxiella</taxon>
    </lineage>
</organism>
<dbReference type="InterPro" id="IPR032466">
    <property type="entry name" value="Metal_Hydrolase"/>
</dbReference>
<keyword evidence="6" id="KW-0479">Metal-binding</keyword>
<sequence length="464" mass="49684">MDTLITGGLVITENGELHADLALDGGKIVGIFAPGSLLPEAKNVIDARGLIIMPGAIDVHTHFTGSHDFPEQELREGTQGAAAAGVTTIVEMPHSLPPATTLDNFNWKRGLLAENVSVDFAMWAGLDGENLHQLADLDAAGAIAFKAFLCSGAPNGEATDLKGLPRLDDDGLLRAMQTLREFDGLIGIHSENHAILIAAGAELRRAGRKDIRAHAQAGPEIAEVEAVNRVLTLAQETGARCHIVHVSSARAAQHIVDARDKARVTFETCPHYLILDEEDLVRIGPNARCGPPIRPRPVVDALWSVVLAGDVDMLASDHCPYLPEQKAVGEESIWEAGMGLTGVETLGPMFFSEGHIKRGLSLVEFARMTATGPAKTFGLYPRKGTISIGSDADLAFYHPQQSWTVRGEAFYGLGKWSAFEGLPCQGKVVMTLIRGVPVYQHGKIQVAPGFGEFITRNTAQVAQP</sequence>
<reference evidence="10" key="1">
    <citation type="submission" date="2022-12" db="EMBL/GenBank/DDBJ databases">
        <title>Complete genome sequence of an Australian strain of Rouxiella badensis DAR84756 and resolution of the R. badensis DSM100043 and R. chamberiensis DSM28324 genomes.</title>
        <authorList>
            <person name="Paul S."/>
            <person name="Anderson P.J."/>
            <person name="Maynard G."/>
            <person name="Dyall-Smith M."/>
            <person name="Kudinha T."/>
        </authorList>
    </citation>
    <scope>NUCLEOTIDE SEQUENCE</scope>
    <source>
        <strain evidence="10">DSM 28324</strain>
    </source>
</reference>
<dbReference type="EC" id="3.5.2.5" evidence="5"/>
<dbReference type="InterPro" id="IPR050138">
    <property type="entry name" value="DHOase/Allantoinase_Hydrolase"/>
</dbReference>
<dbReference type="Proteomes" id="UP001164712">
    <property type="component" value="Chromosome"/>
</dbReference>
<dbReference type="NCBIfam" id="TIGR03178">
    <property type="entry name" value="allantoinase"/>
    <property type="match status" value="1"/>
</dbReference>
<keyword evidence="7 10" id="KW-0378">Hydrolase</keyword>
<keyword evidence="11" id="KW-1185">Reference proteome</keyword>
<protein>
    <recommendedName>
        <fullName evidence="5">allantoinase</fullName>
        <ecNumber evidence="5">3.5.2.5</ecNumber>
    </recommendedName>
</protein>
<accession>A0ABY7HPN7</accession>
<dbReference type="InterPro" id="IPR017593">
    <property type="entry name" value="Allantoinase"/>
</dbReference>
<evidence type="ECO:0000313" key="10">
    <source>
        <dbReference type="EMBL" id="WAT01353.1"/>
    </source>
</evidence>
<evidence type="ECO:0000259" key="9">
    <source>
        <dbReference type="Pfam" id="PF01979"/>
    </source>
</evidence>
<dbReference type="PANTHER" id="PTHR43668">
    <property type="entry name" value="ALLANTOINASE"/>
    <property type="match status" value="1"/>
</dbReference>
<dbReference type="InterPro" id="IPR011059">
    <property type="entry name" value="Metal-dep_hydrolase_composite"/>
</dbReference>
<evidence type="ECO:0000256" key="3">
    <source>
        <dbReference type="ARBA" id="ARBA00010368"/>
    </source>
</evidence>
<dbReference type="PANTHER" id="PTHR43668:SF2">
    <property type="entry name" value="ALLANTOINASE"/>
    <property type="match status" value="1"/>
</dbReference>
<dbReference type="InterPro" id="IPR006680">
    <property type="entry name" value="Amidohydro-rel"/>
</dbReference>
<dbReference type="Gene3D" id="3.20.20.140">
    <property type="entry name" value="Metal-dependent hydrolases"/>
    <property type="match status" value="1"/>
</dbReference>
<name>A0ABY7HPN7_9GAMM</name>
<dbReference type="Pfam" id="PF01979">
    <property type="entry name" value="Amidohydro_1"/>
    <property type="match status" value="1"/>
</dbReference>
<proteinExistence type="inferred from homology"/>